<keyword evidence="6" id="KW-0963">Cytoplasm</keyword>
<keyword evidence="10" id="KW-0443">Lipid metabolism</keyword>
<keyword evidence="11" id="KW-0275">Fatty acid biosynthesis</keyword>
<dbReference type="Proteomes" id="UP000281128">
    <property type="component" value="Unassembled WGS sequence"/>
</dbReference>
<evidence type="ECO:0000256" key="17">
    <source>
        <dbReference type="ARBA" id="ARBA00048506"/>
    </source>
</evidence>
<evidence type="ECO:0000256" key="1">
    <source>
        <dbReference type="ARBA" id="ARBA00004496"/>
    </source>
</evidence>
<dbReference type="Pfam" id="PF02801">
    <property type="entry name" value="Ketoacyl-synt_C"/>
    <property type="match status" value="1"/>
</dbReference>
<evidence type="ECO:0000256" key="4">
    <source>
        <dbReference type="ARBA" id="ARBA00011738"/>
    </source>
</evidence>
<keyword evidence="7" id="KW-0444">Lipid biosynthesis</keyword>
<evidence type="ECO:0000313" key="20">
    <source>
        <dbReference type="EMBL" id="RKF17170.1"/>
    </source>
</evidence>
<dbReference type="PANTHER" id="PTHR11712:SF306">
    <property type="entry name" value="3-OXOACYL-[ACYL-CARRIER-PROTEIN] SYNTHASE 1"/>
    <property type="match status" value="1"/>
</dbReference>
<dbReference type="PROSITE" id="PS52004">
    <property type="entry name" value="KS3_2"/>
    <property type="match status" value="1"/>
</dbReference>
<dbReference type="GO" id="GO:0004315">
    <property type="term" value="F:3-oxoacyl-[acyl-carrier-protein] synthase activity"/>
    <property type="evidence" value="ECO:0007669"/>
    <property type="project" value="UniProtKB-EC"/>
</dbReference>
<evidence type="ECO:0000256" key="16">
    <source>
        <dbReference type="ARBA" id="ARBA00048121"/>
    </source>
</evidence>
<evidence type="ECO:0000256" key="8">
    <source>
        <dbReference type="ARBA" id="ARBA00022679"/>
    </source>
</evidence>
<comment type="pathway">
    <text evidence="2">Lipid metabolism; fatty acid biosynthesis.</text>
</comment>
<protein>
    <recommendedName>
        <fullName evidence="13">3-oxoacyl-[acyl-carrier-protein] synthase 1</fullName>
        <ecNumber evidence="5">2.3.1.41</ecNumber>
    </recommendedName>
    <alternativeName>
        <fullName evidence="14">3-oxoacyl-[acyl-carrier-protein] synthase I</fullName>
    </alternativeName>
    <alternativeName>
        <fullName evidence="15">Beta-ketoacyl-ACP synthase I</fullName>
    </alternativeName>
</protein>
<reference evidence="20 21" key="1">
    <citation type="submission" date="2018-09" db="EMBL/GenBank/DDBJ databases">
        <title>Roseovarius spongiae sp. nov., isolated from a marine sponge.</title>
        <authorList>
            <person name="Zhuang L."/>
            <person name="Luo L."/>
        </authorList>
    </citation>
    <scope>NUCLEOTIDE SEQUENCE [LARGE SCALE GENOMIC DNA]</scope>
    <source>
        <strain evidence="20 21">HN-E21</strain>
    </source>
</reference>
<evidence type="ECO:0000256" key="7">
    <source>
        <dbReference type="ARBA" id="ARBA00022516"/>
    </source>
</evidence>
<evidence type="ECO:0000256" key="15">
    <source>
        <dbReference type="ARBA" id="ARBA00042143"/>
    </source>
</evidence>
<dbReference type="InterPro" id="IPR016039">
    <property type="entry name" value="Thiolase-like"/>
</dbReference>
<dbReference type="OrthoDB" id="9808669at2"/>
<dbReference type="CDD" id="cd00834">
    <property type="entry name" value="KAS_I_II"/>
    <property type="match status" value="1"/>
</dbReference>
<comment type="similarity">
    <text evidence="3 18">Belongs to the thiolase-like superfamily. Beta-ketoacyl-ACP synthases family.</text>
</comment>
<comment type="catalytic activity">
    <reaction evidence="16">
        <text>(3Z)-decenoyl-[ACP] + malonyl-[ACP] + H(+) = 3-oxo-(5Z)-dodecenoyl-[ACP] + holo-[ACP] + CO2</text>
        <dbReference type="Rhea" id="RHEA:54940"/>
        <dbReference type="Rhea" id="RHEA-COMP:9623"/>
        <dbReference type="Rhea" id="RHEA-COMP:9685"/>
        <dbReference type="Rhea" id="RHEA-COMP:9927"/>
        <dbReference type="Rhea" id="RHEA-COMP:14042"/>
        <dbReference type="ChEBI" id="CHEBI:15378"/>
        <dbReference type="ChEBI" id="CHEBI:16526"/>
        <dbReference type="ChEBI" id="CHEBI:64479"/>
        <dbReference type="ChEBI" id="CHEBI:78449"/>
        <dbReference type="ChEBI" id="CHEBI:78798"/>
        <dbReference type="ChEBI" id="CHEBI:138410"/>
    </reaction>
    <physiologicalReaction direction="left-to-right" evidence="16">
        <dbReference type="Rhea" id="RHEA:54941"/>
    </physiologicalReaction>
</comment>
<comment type="catalytic activity">
    <reaction evidence="17">
        <text>a fatty acyl-[ACP] + malonyl-[ACP] + H(+) = a 3-oxoacyl-[ACP] + holo-[ACP] + CO2</text>
        <dbReference type="Rhea" id="RHEA:22836"/>
        <dbReference type="Rhea" id="RHEA-COMP:9623"/>
        <dbReference type="Rhea" id="RHEA-COMP:9685"/>
        <dbReference type="Rhea" id="RHEA-COMP:9916"/>
        <dbReference type="Rhea" id="RHEA-COMP:14125"/>
        <dbReference type="ChEBI" id="CHEBI:15378"/>
        <dbReference type="ChEBI" id="CHEBI:16526"/>
        <dbReference type="ChEBI" id="CHEBI:64479"/>
        <dbReference type="ChEBI" id="CHEBI:78449"/>
        <dbReference type="ChEBI" id="CHEBI:78776"/>
        <dbReference type="ChEBI" id="CHEBI:138651"/>
        <dbReference type="EC" id="2.3.1.41"/>
    </reaction>
    <physiologicalReaction direction="left-to-right" evidence="17">
        <dbReference type="Rhea" id="RHEA:22837"/>
    </physiologicalReaction>
</comment>
<comment type="subcellular location">
    <subcellularLocation>
        <location evidence="1">Cytoplasm</location>
    </subcellularLocation>
</comment>
<evidence type="ECO:0000259" key="19">
    <source>
        <dbReference type="PROSITE" id="PS52004"/>
    </source>
</evidence>
<evidence type="ECO:0000256" key="18">
    <source>
        <dbReference type="RuleBase" id="RU003694"/>
    </source>
</evidence>
<keyword evidence="9" id="KW-0276">Fatty acid metabolism</keyword>
<accession>A0A3A8B0T1</accession>
<dbReference type="FunFam" id="3.40.47.10:FF:000006">
    <property type="entry name" value="3-oxoacyl-[acyl-carrier-protein] synthase I"/>
    <property type="match status" value="1"/>
</dbReference>
<keyword evidence="12 20" id="KW-0012">Acyltransferase</keyword>
<evidence type="ECO:0000256" key="10">
    <source>
        <dbReference type="ARBA" id="ARBA00023098"/>
    </source>
</evidence>
<dbReference type="PROSITE" id="PS00606">
    <property type="entry name" value="KS3_1"/>
    <property type="match status" value="1"/>
</dbReference>
<organism evidence="20 21">
    <name type="scientific">Roseovarius spongiae</name>
    <dbReference type="NCBI Taxonomy" id="2320272"/>
    <lineage>
        <taxon>Bacteria</taxon>
        <taxon>Pseudomonadati</taxon>
        <taxon>Pseudomonadota</taxon>
        <taxon>Alphaproteobacteria</taxon>
        <taxon>Rhodobacterales</taxon>
        <taxon>Roseobacteraceae</taxon>
        <taxon>Roseovarius</taxon>
    </lineage>
</organism>
<dbReference type="InterPro" id="IPR000794">
    <property type="entry name" value="Beta-ketoacyl_synthase"/>
</dbReference>
<sequence length="409" mass="42183">MRRVVVTGMGIVSSIGNSADEVLASLKAGRSGISANEEMAEHGFRSQVAGGIDLDVTEHVDKRALRFMGPGAAYAYIAMGQAIADAGLGEGEVVNPMTGLIAGSGGPSTSAMLRAHQTVLKSGGTKRIGPFAVPKTMSSTVSANLATAYQIKGMNFSITSACSTSLHCIGMAAQQIALGAQDVMFAGGGEELDWTLSCLFDAMGAMSSRFNDAPEKASRAFDADRDGFVISGGGAMVVLESLERAQARGAKIYAEVTGFAATSDGADMVAPSGEGGERAMRGALRTLPEDRRVSYINAHGTSTPVGDVGEVEAVRRVFGEGSTPPISSTKSMTGHSQGATGAQEAIYCLLALRDDFIIPSINVETLDPALAPAEIATERVDDAGLDTVMTNSFGFGGTNGSMLLSRFRG</sequence>
<name>A0A3A8B0T1_9RHOB</name>
<comment type="caution">
    <text evidence="20">The sequence shown here is derived from an EMBL/GenBank/DDBJ whole genome shotgun (WGS) entry which is preliminary data.</text>
</comment>
<keyword evidence="8 18" id="KW-0808">Transferase</keyword>
<gene>
    <name evidence="20" type="ORF">D6850_06600</name>
</gene>
<evidence type="ECO:0000256" key="14">
    <source>
        <dbReference type="ARBA" id="ARBA00041620"/>
    </source>
</evidence>
<evidence type="ECO:0000256" key="2">
    <source>
        <dbReference type="ARBA" id="ARBA00005194"/>
    </source>
</evidence>
<evidence type="ECO:0000313" key="21">
    <source>
        <dbReference type="Proteomes" id="UP000281128"/>
    </source>
</evidence>
<proteinExistence type="inferred from homology"/>
<dbReference type="EMBL" id="RAPE01000001">
    <property type="protein sequence ID" value="RKF17170.1"/>
    <property type="molecule type" value="Genomic_DNA"/>
</dbReference>
<dbReference type="SUPFAM" id="SSF53901">
    <property type="entry name" value="Thiolase-like"/>
    <property type="match status" value="2"/>
</dbReference>
<dbReference type="Pfam" id="PF00109">
    <property type="entry name" value="ketoacyl-synt"/>
    <property type="match status" value="1"/>
</dbReference>
<evidence type="ECO:0000256" key="5">
    <source>
        <dbReference type="ARBA" id="ARBA00013191"/>
    </source>
</evidence>
<dbReference type="InterPro" id="IPR018201">
    <property type="entry name" value="Ketoacyl_synth_AS"/>
</dbReference>
<keyword evidence="21" id="KW-1185">Reference proteome</keyword>
<evidence type="ECO:0000256" key="11">
    <source>
        <dbReference type="ARBA" id="ARBA00023160"/>
    </source>
</evidence>
<dbReference type="InterPro" id="IPR020841">
    <property type="entry name" value="PKS_Beta-ketoAc_synthase_dom"/>
</dbReference>
<dbReference type="Gene3D" id="3.40.47.10">
    <property type="match status" value="2"/>
</dbReference>
<evidence type="ECO:0000256" key="13">
    <source>
        <dbReference type="ARBA" id="ARBA00039450"/>
    </source>
</evidence>
<evidence type="ECO:0000256" key="12">
    <source>
        <dbReference type="ARBA" id="ARBA00023315"/>
    </source>
</evidence>
<dbReference type="SMART" id="SM00825">
    <property type="entry name" value="PKS_KS"/>
    <property type="match status" value="1"/>
</dbReference>
<dbReference type="InterPro" id="IPR014030">
    <property type="entry name" value="Ketoacyl_synth_N"/>
</dbReference>
<dbReference type="AlphaFoldDB" id="A0A3A8B0T1"/>
<evidence type="ECO:0000256" key="9">
    <source>
        <dbReference type="ARBA" id="ARBA00022832"/>
    </source>
</evidence>
<dbReference type="RefSeq" id="WP_121164910.1">
    <property type="nucleotide sequence ID" value="NZ_RAPE01000001.1"/>
</dbReference>
<evidence type="ECO:0000256" key="3">
    <source>
        <dbReference type="ARBA" id="ARBA00008467"/>
    </source>
</evidence>
<dbReference type="GO" id="GO:0005829">
    <property type="term" value="C:cytosol"/>
    <property type="evidence" value="ECO:0007669"/>
    <property type="project" value="TreeGrafter"/>
</dbReference>
<feature type="domain" description="Ketosynthase family 3 (KS3)" evidence="19">
    <location>
        <begin position="1"/>
        <end position="406"/>
    </location>
</feature>
<dbReference type="InterPro" id="IPR014031">
    <property type="entry name" value="Ketoacyl_synth_C"/>
</dbReference>
<comment type="subunit">
    <text evidence="4">Homodimer.</text>
</comment>
<dbReference type="GO" id="GO:0006633">
    <property type="term" value="P:fatty acid biosynthetic process"/>
    <property type="evidence" value="ECO:0007669"/>
    <property type="project" value="UniProtKB-KW"/>
</dbReference>
<evidence type="ECO:0000256" key="6">
    <source>
        <dbReference type="ARBA" id="ARBA00022490"/>
    </source>
</evidence>
<dbReference type="EC" id="2.3.1.41" evidence="5"/>
<dbReference type="PANTHER" id="PTHR11712">
    <property type="entry name" value="POLYKETIDE SYNTHASE-RELATED"/>
    <property type="match status" value="1"/>
</dbReference>